<evidence type="ECO:0000256" key="6">
    <source>
        <dbReference type="ARBA" id="ARBA00023158"/>
    </source>
</evidence>
<dbReference type="InterPro" id="IPR012337">
    <property type="entry name" value="RNaseH-like_sf"/>
</dbReference>
<keyword evidence="5" id="KW-0694">RNA-binding</keyword>
<feature type="compositionally biased region" description="Polar residues" evidence="8">
    <location>
        <begin position="164"/>
        <end position="173"/>
    </location>
</feature>
<dbReference type="OrthoDB" id="445936at2759"/>
<evidence type="ECO:0000256" key="7">
    <source>
        <dbReference type="ARBA" id="ARBA00038291"/>
    </source>
</evidence>
<sequence length="955" mass="107516">MDDKDAKKIRQGGRGAAVLQALQKKAQHPQQVPQPSLSPQQHAVPPPVNSGARGVLGEATTLSPTSPPPLDHGDDTPKSETMSRGRLLTQLIRQRATGRGAGGGSLVMDNSGDKGSMDKPGTASGGAASLPQRGRGELMMARLVSTITTQPGALPLKPGPHPSSRATSPPTTNDEVDSAAEGIQDLSMSESETEVVSRHGTEGTKFTGLTNWIYICREGDKAIFQYEVKFQPPVDDLRLRFRLLSTFKEQLGFAKTFDGSILWLPVRLPKEIVVFETTNPHSNEPVTLKVVYKNSKKMDECVQFYNVLFNRVMRKLNMSKIGNNYYAPGGSVLVPQHKLEIWPGFITSVSYREGGLMLCVEVSHRVLRTSTCLNVMAELCQKHRGNFKDAITSALIGCIVLTRYNNRTYCIDDVLFDQNPSSTFMNHEGREVKYVDYYQDTYGIKIKDLRQPLLLHKIKKKEQKDAGKTKLVCLIPELCYMTGLTDEMRNDFHVMKDIAQHTRVTPTVRLASLRTFIKNVNENENACQILAAWGLSLKDSCIAFDGRIHSQEPIRFGSQELKSSELADWGREACREKVITPVDLKPRCWVILYTPRDQDCAQNFCNMMRMVGRNLGIQVGEPVLAQLRDDRTDSYVGALKQQYHNQLQLAVIIFPTQREDRYSAVKRLACVDLCLPTQCIVARTINQERKLRAVTQKIALQINCKLGGELWALKIPRNGLMVCGVDVYHDKANRGRSVVGFVASMNQLLTKWYSNISFQHPGDEIIHKLKILLFESLRNYHRIHHALPRSIIVYRDGVSDGQLKIVEEHEIPQLATVFTHFDSYNPKLSFIVVQKRLNTKIFNAVGPRELVNPYPGTVVDHTITQRQWYDFFLVSQQVRQGTVSPTHYIVVRDGSNLKVDNMQRLTYKLTHLYYNWPGTVRVPAPCLYAHKLAYLIGQNVKKDPAAGLCDKLFYL</sequence>
<dbReference type="GO" id="GO:0005737">
    <property type="term" value="C:cytoplasm"/>
    <property type="evidence" value="ECO:0007669"/>
    <property type="project" value="UniProtKB-SubCell"/>
</dbReference>
<keyword evidence="3" id="KW-0963">Cytoplasm</keyword>
<dbReference type="Gene3D" id="3.40.50.2300">
    <property type="match status" value="1"/>
</dbReference>
<dbReference type="Gene3D" id="3.30.420.10">
    <property type="entry name" value="Ribonuclease H-like superfamily/Ribonuclease H"/>
    <property type="match status" value="1"/>
</dbReference>
<dbReference type="InterPro" id="IPR036085">
    <property type="entry name" value="PAZ_dom_sf"/>
</dbReference>
<dbReference type="Pfam" id="PF02171">
    <property type="entry name" value="Piwi"/>
    <property type="match status" value="1"/>
</dbReference>
<evidence type="ECO:0000256" key="1">
    <source>
        <dbReference type="ARBA" id="ARBA00004496"/>
    </source>
</evidence>
<dbReference type="PROSITE" id="PS50821">
    <property type="entry name" value="PAZ"/>
    <property type="match status" value="1"/>
</dbReference>
<dbReference type="Pfam" id="PF23278">
    <property type="entry name" value="Piwi_N"/>
    <property type="match status" value="1"/>
</dbReference>
<evidence type="ECO:0000256" key="5">
    <source>
        <dbReference type="ARBA" id="ARBA00022884"/>
    </source>
</evidence>
<dbReference type="FunFam" id="2.170.260.10:FF:000003">
    <property type="entry name" value="Piwi-like RNA-mediated gene silencing 2"/>
    <property type="match status" value="1"/>
</dbReference>
<keyword evidence="6" id="KW-0943">RNA-mediated gene silencing</keyword>
<keyword evidence="4" id="KW-0221">Differentiation</keyword>
<name>A0A2H4DJW1_ERISI</name>
<dbReference type="GO" id="GO:0140965">
    <property type="term" value="P:secondary piRNA processing"/>
    <property type="evidence" value="ECO:0007669"/>
    <property type="project" value="UniProtKB-ARBA"/>
</dbReference>
<dbReference type="CDD" id="cd04658">
    <property type="entry name" value="Piwi_piwi-like_Euk"/>
    <property type="match status" value="1"/>
</dbReference>
<protein>
    <submittedName>
        <fullName evidence="11">Piwi</fullName>
    </submittedName>
</protein>
<dbReference type="SUPFAM" id="SSF53098">
    <property type="entry name" value="Ribonuclease H-like"/>
    <property type="match status" value="1"/>
</dbReference>
<evidence type="ECO:0000256" key="8">
    <source>
        <dbReference type="SAM" id="MobiDB-lite"/>
    </source>
</evidence>
<dbReference type="CDD" id="cd02845">
    <property type="entry name" value="PAZ_piwi_like"/>
    <property type="match status" value="1"/>
</dbReference>
<feature type="region of interest" description="Disordered" evidence="8">
    <location>
        <begin position="21"/>
        <end position="83"/>
    </location>
</feature>
<feature type="region of interest" description="Disordered" evidence="8">
    <location>
        <begin position="150"/>
        <end position="178"/>
    </location>
</feature>
<dbReference type="AlphaFoldDB" id="A0A2H4DJW1"/>
<dbReference type="InterPro" id="IPR036397">
    <property type="entry name" value="RNaseH_sf"/>
</dbReference>
<evidence type="ECO:0000256" key="3">
    <source>
        <dbReference type="ARBA" id="ARBA00022490"/>
    </source>
</evidence>
<evidence type="ECO:0000256" key="4">
    <source>
        <dbReference type="ARBA" id="ARBA00022782"/>
    </source>
</evidence>
<dbReference type="EMBL" id="KR061909">
    <property type="protein sequence ID" value="AMP42751.1"/>
    <property type="molecule type" value="mRNA"/>
</dbReference>
<dbReference type="SMART" id="SM00949">
    <property type="entry name" value="PAZ"/>
    <property type="match status" value="1"/>
</dbReference>
<evidence type="ECO:0000256" key="2">
    <source>
        <dbReference type="ARBA" id="ARBA00022473"/>
    </source>
</evidence>
<feature type="region of interest" description="Disordered" evidence="8">
    <location>
        <begin position="95"/>
        <end position="133"/>
    </location>
</feature>
<dbReference type="InterPro" id="IPR003100">
    <property type="entry name" value="PAZ_dom"/>
</dbReference>
<organism evidence="11">
    <name type="scientific">Eriocheir sinensis</name>
    <name type="common">Chinese mitten crab</name>
    <dbReference type="NCBI Taxonomy" id="95602"/>
    <lineage>
        <taxon>Eukaryota</taxon>
        <taxon>Metazoa</taxon>
        <taxon>Ecdysozoa</taxon>
        <taxon>Arthropoda</taxon>
        <taxon>Crustacea</taxon>
        <taxon>Multicrustacea</taxon>
        <taxon>Malacostraca</taxon>
        <taxon>Eumalacostraca</taxon>
        <taxon>Eucarida</taxon>
        <taxon>Decapoda</taxon>
        <taxon>Pleocyemata</taxon>
        <taxon>Brachyura</taxon>
        <taxon>Eubrachyura</taxon>
        <taxon>Grapsoidea</taxon>
        <taxon>Varunidae</taxon>
        <taxon>Eriocheir</taxon>
    </lineage>
</organism>
<keyword evidence="2" id="KW-0217">Developmental protein</keyword>
<comment type="subcellular location">
    <subcellularLocation>
        <location evidence="1">Cytoplasm</location>
    </subcellularLocation>
</comment>
<dbReference type="Pfam" id="PF02170">
    <property type="entry name" value="PAZ"/>
    <property type="match status" value="1"/>
</dbReference>
<dbReference type="SMART" id="SM00950">
    <property type="entry name" value="Piwi"/>
    <property type="match status" value="1"/>
</dbReference>
<feature type="compositionally biased region" description="Low complexity" evidence="8">
    <location>
        <begin position="21"/>
        <end position="42"/>
    </location>
</feature>
<dbReference type="GO" id="GO:0030154">
    <property type="term" value="P:cell differentiation"/>
    <property type="evidence" value="ECO:0007669"/>
    <property type="project" value="UniProtKB-KW"/>
</dbReference>
<feature type="domain" description="PAZ" evidence="9">
    <location>
        <begin position="371"/>
        <end position="483"/>
    </location>
</feature>
<dbReference type="InterPro" id="IPR003165">
    <property type="entry name" value="Piwi"/>
</dbReference>
<dbReference type="Gene3D" id="2.170.260.10">
    <property type="entry name" value="paz domain"/>
    <property type="match status" value="1"/>
</dbReference>
<feature type="compositionally biased region" description="Basic and acidic residues" evidence="8">
    <location>
        <begin position="71"/>
        <end position="83"/>
    </location>
</feature>
<dbReference type="FunFam" id="3.30.420.10:FF:000014">
    <property type="entry name" value="Piwi-like RNA-mediated gene silencing 1"/>
    <property type="match status" value="1"/>
</dbReference>
<accession>A0A2H4DJW1</accession>
<comment type="similarity">
    <text evidence="7">Belongs to the argonaute family. Piwi subfamily.</text>
</comment>
<dbReference type="PANTHER" id="PTHR22891">
    <property type="entry name" value="EUKARYOTIC TRANSLATION INITIATION FACTOR 2C"/>
    <property type="match status" value="1"/>
</dbReference>
<proteinExistence type="evidence at transcript level"/>
<dbReference type="GO" id="GO:0003723">
    <property type="term" value="F:RNA binding"/>
    <property type="evidence" value="ECO:0007669"/>
    <property type="project" value="UniProtKB-KW"/>
</dbReference>
<evidence type="ECO:0000313" key="11">
    <source>
        <dbReference type="EMBL" id="AMP42751.1"/>
    </source>
</evidence>
<evidence type="ECO:0000259" key="9">
    <source>
        <dbReference type="PROSITE" id="PS50821"/>
    </source>
</evidence>
<evidence type="ECO:0000259" key="10">
    <source>
        <dbReference type="PROSITE" id="PS50822"/>
    </source>
</evidence>
<dbReference type="PROSITE" id="PS50822">
    <property type="entry name" value="PIWI"/>
    <property type="match status" value="1"/>
</dbReference>
<reference evidence="11" key="1">
    <citation type="submission" date="2015-04" db="EMBL/GenBank/DDBJ databases">
        <title>Identification and expression pattern analysis of piwi gene of Eriocheir sinensis.</title>
        <authorList>
            <person name="Wu P."/>
            <person name="Wang M."/>
            <person name="Ye Y."/>
            <person name="Cai C."/>
        </authorList>
    </citation>
    <scope>NUCLEOTIDE SEQUENCE</scope>
</reference>
<feature type="domain" description="Piwi" evidence="10">
    <location>
        <begin position="649"/>
        <end position="941"/>
    </location>
</feature>
<dbReference type="SUPFAM" id="SSF101690">
    <property type="entry name" value="PAZ domain"/>
    <property type="match status" value="1"/>
</dbReference>